<dbReference type="SUPFAM" id="SSF51322">
    <property type="entry name" value="Cyanovirin-N"/>
    <property type="match status" value="1"/>
</dbReference>
<keyword evidence="1" id="KW-0732">Signal</keyword>
<dbReference type="AlphaFoldDB" id="A0A8H6NB76"/>
<gene>
    <name evidence="2" type="ORF">CPLU01_09343</name>
</gene>
<dbReference type="EMBL" id="WIGO01000145">
    <property type="protein sequence ID" value="KAF6826969.1"/>
    <property type="molecule type" value="Genomic_DNA"/>
</dbReference>
<accession>A0A8H6NB76</accession>
<reference evidence="2" key="1">
    <citation type="journal article" date="2020" name="Phytopathology">
        <title>Genome Sequence Resources of Colletotrichum truncatum, C. plurivorum, C. musicola, and C. sojae: Four Species Pathogenic to Soybean (Glycine max).</title>
        <authorList>
            <person name="Rogerio F."/>
            <person name="Boufleur T.R."/>
            <person name="Ciampi-Guillardi M."/>
            <person name="Sukno S.A."/>
            <person name="Thon M.R."/>
            <person name="Massola Junior N.S."/>
            <person name="Baroncelli R."/>
        </authorList>
    </citation>
    <scope>NUCLEOTIDE SEQUENCE</scope>
    <source>
        <strain evidence="2">LFN00145</strain>
    </source>
</reference>
<organism evidence="2 3">
    <name type="scientific">Colletotrichum plurivorum</name>
    <dbReference type="NCBI Taxonomy" id="2175906"/>
    <lineage>
        <taxon>Eukaryota</taxon>
        <taxon>Fungi</taxon>
        <taxon>Dikarya</taxon>
        <taxon>Ascomycota</taxon>
        <taxon>Pezizomycotina</taxon>
        <taxon>Sordariomycetes</taxon>
        <taxon>Hypocreomycetidae</taxon>
        <taxon>Glomerellales</taxon>
        <taxon>Glomerellaceae</taxon>
        <taxon>Colletotrichum</taxon>
        <taxon>Colletotrichum orchidearum species complex</taxon>
    </lineage>
</organism>
<evidence type="ECO:0000313" key="2">
    <source>
        <dbReference type="EMBL" id="KAF6826969.1"/>
    </source>
</evidence>
<evidence type="ECO:0000256" key="1">
    <source>
        <dbReference type="SAM" id="SignalP"/>
    </source>
</evidence>
<feature type="chain" id="PRO_5034393781" description="Cyanovirin-N domain-containing protein" evidence="1">
    <location>
        <begin position="21"/>
        <end position="130"/>
    </location>
</feature>
<evidence type="ECO:0000313" key="3">
    <source>
        <dbReference type="Proteomes" id="UP000654918"/>
    </source>
</evidence>
<sequence length="130" mass="13308">MVNKSLLSVAISLLAAAASANPVATSSADDTVPANAILTPSPVASIEVPELGIPKEGLALPDLVIYPPGYNKTAAEEGGVEARGYAETCNSCILFNTDPDLVLQCYCGKSSGGSNHLRFNLNQCIGNSNG</sequence>
<comment type="caution">
    <text evidence="2">The sequence shown here is derived from an EMBL/GenBank/DDBJ whole genome shotgun (WGS) entry which is preliminary data.</text>
</comment>
<dbReference type="Proteomes" id="UP000654918">
    <property type="component" value="Unassembled WGS sequence"/>
</dbReference>
<proteinExistence type="predicted"/>
<protein>
    <recommendedName>
        <fullName evidence="4">Cyanovirin-N domain-containing protein</fullName>
    </recommendedName>
</protein>
<dbReference type="Gene3D" id="2.30.60.10">
    <property type="entry name" value="Cyanovirin-N"/>
    <property type="match status" value="1"/>
</dbReference>
<dbReference type="InterPro" id="IPR036673">
    <property type="entry name" value="Cyanovirin-N_sf"/>
</dbReference>
<feature type="signal peptide" evidence="1">
    <location>
        <begin position="1"/>
        <end position="20"/>
    </location>
</feature>
<keyword evidence="3" id="KW-1185">Reference proteome</keyword>
<evidence type="ECO:0008006" key="4">
    <source>
        <dbReference type="Google" id="ProtNLM"/>
    </source>
</evidence>
<name>A0A8H6NB76_9PEZI</name>